<gene>
    <name evidence="1" type="ORF">RPERSI_LOCUS2233</name>
</gene>
<evidence type="ECO:0000313" key="2">
    <source>
        <dbReference type="Proteomes" id="UP000789920"/>
    </source>
</evidence>
<keyword evidence="2" id="KW-1185">Reference proteome</keyword>
<reference evidence="1" key="1">
    <citation type="submission" date="2021-06" db="EMBL/GenBank/DDBJ databases">
        <authorList>
            <person name="Kallberg Y."/>
            <person name="Tangrot J."/>
            <person name="Rosling A."/>
        </authorList>
    </citation>
    <scope>NUCLEOTIDE SEQUENCE</scope>
    <source>
        <strain evidence="1">MA461A</strain>
    </source>
</reference>
<dbReference type="Proteomes" id="UP000789920">
    <property type="component" value="Unassembled WGS sequence"/>
</dbReference>
<evidence type="ECO:0000313" key="1">
    <source>
        <dbReference type="EMBL" id="CAG8510436.1"/>
    </source>
</evidence>
<protein>
    <submittedName>
        <fullName evidence="1">12351_t:CDS:1</fullName>
    </submittedName>
</protein>
<dbReference type="EMBL" id="CAJVQC010002371">
    <property type="protein sequence ID" value="CAG8510436.1"/>
    <property type="molecule type" value="Genomic_DNA"/>
</dbReference>
<organism evidence="1 2">
    <name type="scientific">Racocetra persica</name>
    <dbReference type="NCBI Taxonomy" id="160502"/>
    <lineage>
        <taxon>Eukaryota</taxon>
        <taxon>Fungi</taxon>
        <taxon>Fungi incertae sedis</taxon>
        <taxon>Mucoromycota</taxon>
        <taxon>Glomeromycotina</taxon>
        <taxon>Glomeromycetes</taxon>
        <taxon>Diversisporales</taxon>
        <taxon>Gigasporaceae</taxon>
        <taxon>Racocetra</taxon>
    </lineage>
</organism>
<proteinExistence type="predicted"/>
<name>A0ACA9L5H9_9GLOM</name>
<sequence length="114" mass="13006">MFEYFGPFFVSMFKVVRNVLSITLVLIIIIIAFAHSLYILLRPNSEYSYDYPSYTSDPNNPWNLVTRYQSILHDGIIETNSSLIETPDGNTNLFANFGIALLAVYFMLIGIILV</sequence>
<accession>A0ACA9L5H9</accession>
<comment type="caution">
    <text evidence="1">The sequence shown here is derived from an EMBL/GenBank/DDBJ whole genome shotgun (WGS) entry which is preliminary data.</text>
</comment>